<evidence type="ECO:0000256" key="3">
    <source>
        <dbReference type="ARBA" id="ARBA00011960"/>
    </source>
</evidence>
<dbReference type="EMBL" id="MW292565">
    <property type="protein sequence ID" value="QQY85293.1"/>
    <property type="molecule type" value="Genomic_DNA"/>
</dbReference>
<evidence type="ECO:0000256" key="5">
    <source>
        <dbReference type="ARBA" id="ARBA00022977"/>
    </source>
</evidence>
<dbReference type="InterPro" id="IPR008867">
    <property type="entry name" value="ThiG"/>
</dbReference>
<comment type="subunit">
    <text evidence="8">Homotetramer. Forms heterodimers with either ThiH or ThiS.</text>
</comment>
<comment type="catalytic activity">
    <reaction evidence="7 8">
        <text>[ThiS sulfur-carrier protein]-C-terminal-Gly-aminoethanethioate + 2-iminoacetate + 1-deoxy-D-xylulose 5-phosphate = [ThiS sulfur-carrier protein]-C-terminal Gly-Gly + 2-[(2R,5Z)-2-carboxy-4-methylthiazol-5(2H)-ylidene]ethyl phosphate + 2 H2O + H(+)</text>
        <dbReference type="Rhea" id="RHEA:26297"/>
        <dbReference type="Rhea" id="RHEA-COMP:12909"/>
        <dbReference type="Rhea" id="RHEA-COMP:19908"/>
        <dbReference type="ChEBI" id="CHEBI:15377"/>
        <dbReference type="ChEBI" id="CHEBI:15378"/>
        <dbReference type="ChEBI" id="CHEBI:57792"/>
        <dbReference type="ChEBI" id="CHEBI:62899"/>
        <dbReference type="ChEBI" id="CHEBI:77846"/>
        <dbReference type="ChEBI" id="CHEBI:90778"/>
        <dbReference type="ChEBI" id="CHEBI:232372"/>
        <dbReference type="EC" id="2.8.1.10"/>
    </reaction>
</comment>
<dbReference type="GeneID" id="67159559"/>
<evidence type="ECO:0000256" key="4">
    <source>
        <dbReference type="ARBA" id="ARBA00022679"/>
    </source>
</evidence>
<dbReference type="PANTHER" id="PTHR34266:SF2">
    <property type="entry name" value="THIAZOLE SYNTHASE"/>
    <property type="match status" value="1"/>
</dbReference>
<evidence type="ECO:0000256" key="6">
    <source>
        <dbReference type="ARBA" id="ARBA00023270"/>
    </source>
</evidence>
<comment type="pathway">
    <text evidence="2 8">Cofactor biosynthesis; thiamine diphosphate biosynthesis.</text>
</comment>
<sequence>MAHKLLKESYRYNSLLQIKDKLIIGNKSFKSRLMLGTGKYKNLKEAKNSIEISKASIITVAIRRAQYAKNIGKSNLIDGLNWERLWLLPNTAGCETAEEAIKIASLSKEINKKIGQIDNNFIKLEVISDSDHLLPDPIGTLKAAEYLVKKNFTVLPYISADPVLAKQLEDIGCATIMPLGSPIGSGQGLQNINNLQIIIDNTNIPVIIDAGIGTTSEANQAMEIGASAVLLNTAIAKSKQPELMASAMQSAIMAGRNCYLAGRMQKQKIGEPSSPIEGLIYK</sequence>
<evidence type="ECO:0000313" key="10">
    <source>
        <dbReference type="EMBL" id="QQY85293.1"/>
    </source>
</evidence>
<dbReference type="EC" id="2.8.1.10" evidence="3 8"/>
<reference evidence="10" key="1">
    <citation type="submission" date="2020-11" db="EMBL/GenBank/DDBJ databases">
        <title>Complete plastid genome of Cumathamnion serrulatum (Ceramiales, Florideophyceae, Rhodophyta).</title>
        <authorList>
            <person name="Kim H."/>
            <person name="Yoon H.S."/>
        </authorList>
    </citation>
    <scope>NUCLEOTIDE SEQUENCE</scope>
</reference>
<keyword evidence="5 8" id="KW-0784">Thiamine biosynthesis</keyword>
<evidence type="ECO:0000256" key="7">
    <source>
        <dbReference type="ARBA" id="ARBA00049897"/>
    </source>
</evidence>
<dbReference type="InterPro" id="IPR013785">
    <property type="entry name" value="Aldolase_TIM"/>
</dbReference>
<dbReference type="HAMAP" id="MF_00443">
    <property type="entry name" value="ThiG"/>
    <property type="match status" value="1"/>
</dbReference>
<dbReference type="PANTHER" id="PTHR34266">
    <property type="entry name" value="THIAZOLE SYNTHASE"/>
    <property type="match status" value="1"/>
</dbReference>
<evidence type="ECO:0000256" key="8">
    <source>
        <dbReference type="HAMAP-Rule" id="MF_00443"/>
    </source>
</evidence>
<dbReference type="GO" id="GO:0005737">
    <property type="term" value="C:cytoplasm"/>
    <property type="evidence" value="ECO:0007669"/>
    <property type="project" value="UniProtKB-SubCell"/>
</dbReference>
<dbReference type="Pfam" id="PF05690">
    <property type="entry name" value="ThiG"/>
    <property type="match status" value="1"/>
</dbReference>
<dbReference type="Gene3D" id="3.20.20.70">
    <property type="entry name" value="Aldolase class I"/>
    <property type="match status" value="1"/>
</dbReference>
<keyword evidence="10" id="KW-0934">Plastid</keyword>
<dbReference type="InterPro" id="IPR033983">
    <property type="entry name" value="Thiazole_synthase_ThiG"/>
</dbReference>
<dbReference type="GO" id="GO:1990107">
    <property type="term" value="F:thiazole synthase activity"/>
    <property type="evidence" value="ECO:0007669"/>
    <property type="project" value="UniProtKB-EC"/>
</dbReference>
<dbReference type="CDD" id="cd04728">
    <property type="entry name" value="ThiG"/>
    <property type="match status" value="1"/>
</dbReference>
<comment type="similarity">
    <text evidence="8">Belongs to the ThiG family.</text>
</comment>
<feature type="binding site" evidence="8">
    <location>
        <begin position="210"/>
        <end position="211"/>
    </location>
    <ligand>
        <name>1-deoxy-D-xylulose 5-phosphate</name>
        <dbReference type="ChEBI" id="CHEBI:57792"/>
    </ligand>
</feature>
<evidence type="ECO:0000256" key="2">
    <source>
        <dbReference type="ARBA" id="ARBA00004948"/>
    </source>
</evidence>
<geneLocation type="plastid" evidence="10"/>
<evidence type="ECO:0000259" key="9">
    <source>
        <dbReference type="Pfam" id="PF05690"/>
    </source>
</evidence>
<feature type="domain" description="Thiazole synthase ThiG" evidence="9">
    <location>
        <begin position="24"/>
        <end position="275"/>
    </location>
</feature>
<organism evidence="10">
    <name type="scientific">Cumathamnion serrulatum</name>
    <dbReference type="NCBI Taxonomy" id="1206573"/>
    <lineage>
        <taxon>Eukaryota</taxon>
        <taxon>Rhodophyta</taxon>
        <taxon>Florideophyceae</taxon>
        <taxon>Rhodymeniophycidae</taxon>
        <taxon>Ceramiales</taxon>
        <taxon>Delesseriaceae</taxon>
        <taxon>Cumathamnion</taxon>
    </lineage>
</organism>
<keyword evidence="6 8" id="KW-0704">Schiff base</keyword>
<dbReference type="GO" id="GO:0009229">
    <property type="term" value="P:thiamine diphosphate biosynthetic process"/>
    <property type="evidence" value="ECO:0007669"/>
    <property type="project" value="UniProtKB-UniRule"/>
</dbReference>
<gene>
    <name evidence="8 10" type="primary">thiG</name>
</gene>
<comment type="subcellular location">
    <subcellularLocation>
        <location evidence="8">Cytoplasm</location>
    </subcellularLocation>
</comment>
<accession>A0A7U1G3S5</accession>
<feature type="active site" description="Schiff-base intermediate with DXP" evidence="8">
    <location>
        <position position="123"/>
    </location>
</feature>
<protein>
    <recommendedName>
        <fullName evidence="3 8">Thiazole synthase</fullName>
        <ecNumber evidence="3 8">2.8.1.10</ecNumber>
    </recommendedName>
</protein>
<comment type="function">
    <text evidence="1 8">Catalyzes the rearrangement of 1-deoxy-D-xylulose 5-phosphate (DXP) to produce the thiazole phosphate moiety of thiamine. Sulfur is provided by the thiocarboxylate moiety of the carrier protein ThiS. In vitro, sulfur can be provided by H(2)S.</text>
</comment>
<feature type="binding site" evidence="8">
    <location>
        <begin position="232"/>
        <end position="233"/>
    </location>
    <ligand>
        <name>1-deoxy-D-xylulose 5-phosphate</name>
        <dbReference type="ChEBI" id="CHEBI:57792"/>
    </ligand>
</feature>
<dbReference type="AlphaFoldDB" id="A0A7U1G3S5"/>
<dbReference type="RefSeq" id="YP_010155908.1">
    <property type="nucleotide sequence ID" value="NC_057222.1"/>
</dbReference>
<keyword evidence="8" id="KW-0963">Cytoplasm</keyword>
<proteinExistence type="inferred from homology"/>
<dbReference type="UniPathway" id="UPA00060"/>
<name>A0A7U1G3S5_9FLOR</name>
<dbReference type="SUPFAM" id="SSF110399">
    <property type="entry name" value="ThiG-like"/>
    <property type="match status" value="1"/>
</dbReference>
<evidence type="ECO:0000256" key="1">
    <source>
        <dbReference type="ARBA" id="ARBA00002834"/>
    </source>
</evidence>
<keyword evidence="4 8" id="KW-0808">Transferase</keyword>
<feature type="binding site" evidence="8">
    <location>
        <position position="184"/>
    </location>
    <ligand>
        <name>1-deoxy-D-xylulose 5-phosphate</name>
        <dbReference type="ChEBI" id="CHEBI:57792"/>
    </ligand>
</feature>